<evidence type="ECO:0000259" key="3">
    <source>
        <dbReference type="Pfam" id="PF00144"/>
    </source>
</evidence>
<gene>
    <name evidence="4" type="ORF">Afil01_10930</name>
</gene>
<dbReference type="AlphaFoldDB" id="A0A9W6SKI3"/>
<evidence type="ECO:0000313" key="5">
    <source>
        <dbReference type="Proteomes" id="UP001165079"/>
    </source>
</evidence>
<feature type="transmembrane region" description="Helical" evidence="1">
    <location>
        <begin position="430"/>
        <end position="450"/>
    </location>
</feature>
<protein>
    <submittedName>
        <fullName evidence="4">Serine hydrolase</fullName>
    </submittedName>
</protein>
<dbReference type="Pfam" id="PF00144">
    <property type="entry name" value="Beta-lactamase"/>
    <property type="match status" value="1"/>
</dbReference>
<accession>A0A9W6SKI3</accession>
<dbReference type="SUPFAM" id="SSF56601">
    <property type="entry name" value="beta-lactamase/transpeptidase-like"/>
    <property type="match status" value="1"/>
</dbReference>
<dbReference type="Proteomes" id="UP001165079">
    <property type="component" value="Unassembled WGS sequence"/>
</dbReference>
<feature type="transmembrane region" description="Helical" evidence="1">
    <location>
        <begin position="390"/>
        <end position="410"/>
    </location>
</feature>
<evidence type="ECO:0000256" key="1">
    <source>
        <dbReference type="SAM" id="Phobius"/>
    </source>
</evidence>
<name>A0A9W6SKI3_9ACTN</name>
<organism evidence="4 5">
    <name type="scientific">Actinorhabdospora filicis</name>
    <dbReference type="NCBI Taxonomy" id="1785913"/>
    <lineage>
        <taxon>Bacteria</taxon>
        <taxon>Bacillati</taxon>
        <taxon>Actinomycetota</taxon>
        <taxon>Actinomycetes</taxon>
        <taxon>Micromonosporales</taxon>
        <taxon>Micromonosporaceae</taxon>
        <taxon>Actinorhabdospora</taxon>
    </lineage>
</organism>
<keyword evidence="1" id="KW-1133">Transmembrane helix</keyword>
<dbReference type="InterPro" id="IPR001466">
    <property type="entry name" value="Beta-lactam-related"/>
</dbReference>
<keyword evidence="2" id="KW-0732">Signal</keyword>
<keyword evidence="1" id="KW-0812">Transmembrane</keyword>
<dbReference type="PANTHER" id="PTHR46825:SF9">
    <property type="entry name" value="BETA-LACTAMASE-RELATED DOMAIN-CONTAINING PROTEIN"/>
    <property type="match status" value="1"/>
</dbReference>
<sequence length="456" mass="47436">MKITRIAATAALTGALLLPGAASAAPSPSLTPEAIDAFAREQLDASGLPGLSLVVTRDGEVVHAAGYGEGISADSPMRVASVSKSFTALAVLELAEDGRVALDAPLAAQLPGFAMDDPRAAAITPRHLLNQTSGISDTGVDIADANAAPDLASFVDRLADDHLVADPGAGFAYTNVNYDLLARLIEVASGRSYPEYMAAEVFGPLGMTGTAVTREAPPGHIHLFGTWPRAGELFEKRYLGGSGDVVTTAADMGRWLIMQSGHGPALIAPESLALMHTPAPGTDYAMGWGVNPDGTLEHAGNLFTYTADQLIDPETGLGIAVMANSSAIYDESHVVVDGLRALAEGRAPETGGGLWTTELVIAALLLAAAGLGVLGVLRSRRWAGRAKRKALRLSPLVLPVALLAAYPSLLELLMRRDVTWAQCWYRAPSVMLLLITGAAAALAVAAARVARVAFRR</sequence>
<feature type="chain" id="PRO_5040892495" evidence="2">
    <location>
        <begin position="25"/>
        <end position="456"/>
    </location>
</feature>
<comment type="caution">
    <text evidence="4">The sequence shown here is derived from an EMBL/GenBank/DDBJ whole genome shotgun (WGS) entry which is preliminary data.</text>
</comment>
<dbReference type="GO" id="GO:0016787">
    <property type="term" value="F:hydrolase activity"/>
    <property type="evidence" value="ECO:0007669"/>
    <property type="project" value="UniProtKB-KW"/>
</dbReference>
<proteinExistence type="predicted"/>
<dbReference type="InterPro" id="IPR012338">
    <property type="entry name" value="Beta-lactam/transpept-like"/>
</dbReference>
<dbReference type="EMBL" id="BSTX01000001">
    <property type="protein sequence ID" value="GLZ76286.1"/>
    <property type="molecule type" value="Genomic_DNA"/>
</dbReference>
<reference evidence="4" key="1">
    <citation type="submission" date="2023-03" db="EMBL/GenBank/DDBJ databases">
        <title>Actinorhabdospora filicis NBRC 111898.</title>
        <authorList>
            <person name="Ichikawa N."/>
            <person name="Sato H."/>
            <person name="Tonouchi N."/>
        </authorList>
    </citation>
    <scope>NUCLEOTIDE SEQUENCE</scope>
    <source>
        <strain evidence="4">NBRC 111898</strain>
    </source>
</reference>
<feature type="transmembrane region" description="Helical" evidence="1">
    <location>
        <begin position="359"/>
        <end position="378"/>
    </location>
</feature>
<feature type="signal peptide" evidence="2">
    <location>
        <begin position="1"/>
        <end position="24"/>
    </location>
</feature>
<feature type="domain" description="Beta-lactamase-related" evidence="3">
    <location>
        <begin position="36"/>
        <end position="326"/>
    </location>
</feature>
<dbReference type="Gene3D" id="3.40.710.10">
    <property type="entry name" value="DD-peptidase/beta-lactamase superfamily"/>
    <property type="match status" value="1"/>
</dbReference>
<evidence type="ECO:0000256" key="2">
    <source>
        <dbReference type="SAM" id="SignalP"/>
    </source>
</evidence>
<dbReference type="RefSeq" id="WP_285661469.1">
    <property type="nucleotide sequence ID" value="NZ_BSTX01000001.1"/>
</dbReference>
<keyword evidence="5" id="KW-1185">Reference proteome</keyword>
<keyword evidence="1" id="KW-0472">Membrane</keyword>
<evidence type="ECO:0000313" key="4">
    <source>
        <dbReference type="EMBL" id="GLZ76286.1"/>
    </source>
</evidence>
<dbReference type="InterPro" id="IPR050491">
    <property type="entry name" value="AmpC-like"/>
</dbReference>
<dbReference type="PANTHER" id="PTHR46825">
    <property type="entry name" value="D-ALANYL-D-ALANINE-CARBOXYPEPTIDASE/ENDOPEPTIDASE AMPH"/>
    <property type="match status" value="1"/>
</dbReference>
<keyword evidence="4" id="KW-0378">Hydrolase</keyword>